<sequence>MASIDEVYEVIHKINTGIKRECLACMEDNSNVIESLVREQLYSGMNGKDRLLSPDYDNDPYFNEPGPWFHRAKSYKKWKNEITPPIESEVLFLPPRPVEVPNLYITGKFHDSIQARLSGEVMEIKTIGFNEGPDIEKKYGSEILELGDTAKKYFSERILRPWLEKFIANSGYR</sequence>
<dbReference type="EMBL" id="BK015640">
    <property type="protein sequence ID" value="DAE17432.1"/>
    <property type="molecule type" value="Genomic_DNA"/>
</dbReference>
<proteinExistence type="predicted"/>
<evidence type="ECO:0000313" key="1">
    <source>
        <dbReference type="EMBL" id="DAE17432.1"/>
    </source>
</evidence>
<protein>
    <submittedName>
        <fullName evidence="1">Uncharacterized protein</fullName>
    </submittedName>
</protein>
<name>A0A8S5QEC9_9VIRU</name>
<organism evidence="1">
    <name type="scientific">Phage sp. ctSLR2</name>
    <dbReference type="NCBI Taxonomy" id="2825796"/>
    <lineage>
        <taxon>Viruses</taxon>
    </lineage>
</organism>
<reference evidence="1" key="1">
    <citation type="journal article" date="2021" name="Proc. Natl. Acad. Sci. U.S.A.">
        <title>A Catalog of Tens of Thousands of Viruses from Human Metagenomes Reveals Hidden Associations with Chronic Diseases.</title>
        <authorList>
            <person name="Tisza M.J."/>
            <person name="Buck C.B."/>
        </authorList>
    </citation>
    <scope>NUCLEOTIDE SEQUENCE</scope>
    <source>
        <strain evidence="1">CtSLR2</strain>
    </source>
</reference>
<accession>A0A8S5QEC9</accession>